<evidence type="ECO:0000313" key="3">
    <source>
        <dbReference type="Proteomes" id="UP000266677"/>
    </source>
</evidence>
<dbReference type="InterPro" id="IPR000073">
    <property type="entry name" value="AB_hydrolase_1"/>
</dbReference>
<dbReference type="Pfam" id="PF00561">
    <property type="entry name" value="Abhydrolase_1"/>
    <property type="match status" value="1"/>
</dbReference>
<dbReference type="InterPro" id="IPR050266">
    <property type="entry name" value="AB_hydrolase_sf"/>
</dbReference>
<dbReference type="Gene3D" id="3.40.50.1820">
    <property type="entry name" value="alpha/beta hydrolase"/>
    <property type="match status" value="1"/>
</dbReference>
<reference evidence="2 3" key="1">
    <citation type="submission" date="2018-09" db="EMBL/GenBank/DDBJ databases">
        <title>YIM PH21274 draft genome.</title>
        <authorList>
            <person name="Miao C."/>
        </authorList>
    </citation>
    <scope>NUCLEOTIDE SEQUENCE [LARGE SCALE GENOMIC DNA]</scope>
    <source>
        <strain evidence="2 3">YIM PH 21724</strain>
    </source>
</reference>
<keyword evidence="3" id="KW-1185">Reference proteome</keyword>
<dbReference type="SUPFAM" id="SSF53474">
    <property type="entry name" value="alpha/beta-Hydrolases"/>
    <property type="match status" value="1"/>
</dbReference>
<dbReference type="Proteomes" id="UP000266677">
    <property type="component" value="Unassembled WGS sequence"/>
</dbReference>
<comment type="caution">
    <text evidence="2">The sequence shown here is derived from an EMBL/GenBank/DDBJ whole genome shotgun (WGS) entry which is preliminary data.</text>
</comment>
<dbReference type="EMBL" id="QZFU01000023">
    <property type="protein sequence ID" value="RJO73831.1"/>
    <property type="molecule type" value="Genomic_DNA"/>
</dbReference>
<dbReference type="AlphaFoldDB" id="A0A3A4K5N0"/>
<dbReference type="PANTHER" id="PTHR43798:SF33">
    <property type="entry name" value="HYDROLASE, PUTATIVE (AFU_ORTHOLOGUE AFUA_2G14860)-RELATED"/>
    <property type="match status" value="1"/>
</dbReference>
<protein>
    <submittedName>
        <fullName evidence="2">Alpha/beta hydrolase</fullName>
    </submittedName>
</protein>
<evidence type="ECO:0000313" key="2">
    <source>
        <dbReference type="EMBL" id="RJO73831.1"/>
    </source>
</evidence>
<organism evidence="2 3">
    <name type="scientific">Nocardia panacis</name>
    <dbReference type="NCBI Taxonomy" id="2340916"/>
    <lineage>
        <taxon>Bacteria</taxon>
        <taxon>Bacillati</taxon>
        <taxon>Actinomycetota</taxon>
        <taxon>Actinomycetes</taxon>
        <taxon>Mycobacteriales</taxon>
        <taxon>Nocardiaceae</taxon>
        <taxon>Nocardia</taxon>
    </lineage>
</organism>
<proteinExistence type="predicted"/>
<dbReference type="InterPro" id="IPR029058">
    <property type="entry name" value="AB_hydrolase_fold"/>
</dbReference>
<dbReference type="GO" id="GO:0016787">
    <property type="term" value="F:hydrolase activity"/>
    <property type="evidence" value="ECO:0007669"/>
    <property type="project" value="UniProtKB-KW"/>
</dbReference>
<dbReference type="OrthoDB" id="4300699at2"/>
<name>A0A3A4K5N0_9NOCA</name>
<evidence type="ECO:0000259" key="1">
    <source>
        <dbReference type="Pfam" id="PF00561"/>
    </source>
</evidence>
<sequence>MVSVDDTALAVTDTGGSGRVIVYLNGGYASQTTWRRVIADLGDGYRHITYDERARGKSKRSADYSFEGAVRDITAVLAARGVERAILAGWSYGALLSWYWAERNPDRTDGLVTVDAAPSGLTGPEGEARIRKLFHRMRFVLPLASLFGLAGRMSAAQHAEVGIDANRYAAAAVPLLEQLTCPVRFVLATGNSLGSEDGEMEKTRASLAPVLAHNPNVKVSAKVASNHSTIMRKDWRAVAEAIREVAAVRGHAVS</sequence>
<dbReference type="GO" id="GO:0016020">
    <property type="term" value="C:membrane"/>
    <property type="evidence" value="ECO:0007669"/>
    <property type="project" value="TreeGrafter"/>
</dbReference>
<accession>A0A3A4K5N0</accession>
<keyword evidence="2" id="KW-0378">Hydrolase</keyword>
<dbReference type="PANTHER" id="PTHR43798">
    <property type="entry name" value="MONOACYLGLYCEROL LIPASE"/>
    <property type="match status" value="1"/>
</dbReference>
<feature type="domain" description="AB hydrolase-1" evidence="1">
    <location>
        <begin position="20"/>
        <end position="118"/>
    </location>
</feature>
<gene>
    <name evidence="2" type="ORF">D5S18_20750</name>
</gene>